<evidence type="ECO:0000256" key="5">
    <source>
        <dbReference type="ARBA" id="ARBA00023136"/>
    </source>
</evidence>
<evidence type="ECO:0000256" key="3">
    <source>
        <dbReference type="ARBA" id="ARBA00022692"/>
    </source>
</evidence>
<dbReference type="OrthoDB" id="4045at2"/>
<organism evidence="9 10">
    <name type="scientific">Runella rosea</name>
    <dbReference type="NCBI Taxonomy" id="2259595"/>
    <lineage>
        <taxon>Bacteria</taxon>
        <taxon>Pseudomonadati</taxon>
        <taxon>Bacteroidota</taxon>
        <taxon>Cytophagia</taxon>
        <taxon>Cytophagales</taxon>
        <taxon>Spirosomataceae</taxon>
        <taxon>Runella</taxon>
    </lineage>
</organism>
<keyword evidence="5 7" id="KW-0472">Membrane</keyword>
<dbReference type="Proteomes" id="UP000251993">
    <property type="component" value="Chromosome"/>
</dbReference>
<sequence>MILLQAQTAVDSVATSATSAQGISLFDLLLKGGWVMIPLLIMFFLTLFLIFERWLAINSNGKLEESFIDNMKDFVQQGNIKSAESLCRNQRSAAGRIFEKAVGRIGYSIKDIESTIENASHIEISRMESNLAYLGVIAGIAPMLGFVGTISGIINIFYSISLSNDFDISTIASGMYEKMVTSGAGLIVGLVAYMGYHLLNMKIDRIALKLQAGAFDFIDVLQKPITSRS</sequence>
<keyword evidence="4 7" id="KW-1133">Transmembrane helix</keyword>
<reference evidence="9 10" key="1">
    <citation type="submission" date="2018-07" db="EMBL/GenBank/DDBJ databases">
        <title>Genome sequencing of Runella.</title>
        <authorList>
            <person name="Baek M.-G."/>
            <person name="Yi H."/>
        </authorList>
    </citation>
    <scope>NUCLEOTIDE SEQUENCE [LARGE SCALE GENOMIC DNA]</scope>
    <source>
        <strain evidence="9 10">HYN0085</strain>
    </source>
</reference>
<evidence type="ECO:0000313" key="10">
    <source>
        <dbReference type="Proteomes" id="UP000251993"/>
    </source>
</evidence>
<dbReference type="RefSeq" id="WP_114067931.1">
    <property type="nucleotide sequence ID" value="NZ_CP030850.1"/>
</dbReference>
<keyword evidence="3 7" id="KW-0812">Transmembrane</keyword>
<keyword evidence="6" id="KW-0653">Protein transport</keyword>
<dbReference type="AlphaFoldDB" id="A0A344TKH7"/>
<keyword evidence="2" id="KW-1003">Cell membrane</keyword>
<dbReference type="PANTHER" id="PTHR30625">
    <property type="entry name" value="PROTEIN TOLQ"/>
    <property type="match status" value="1"/>
</dbReference>
<dbReference type="InterPro" id="IPR050790">
    <property type="entry name" value="ExbB/TolQ_transport"/>
</dbReference>
<keyword evidence="6" id="KW-0813">Transport</keyword>
<gene>
    <name evidence="9" type="ORF">DR864_16010</name>
</gene>
<dbReference type="Pfam" id="PF01618">
    <property type="entry name" value="MotA_ExbB"/>
    <property type="match status" value="1"/>
</dbReference>
<dbReference type="KEGG" id="run:DR864_16010"/>
<dbReference type="GO" id="GO:0005886">
    <property type="term" value="C:plasma membrane"/>
    <property type="evidence" value="ECO:0007669"/>
    <property type="project" value="UniProtKB-SubCell"/>
</dbReference>
<evidence type="ECO:0000256" key="2">
    <source>
        <dbReference type="ARBA" id="ARBA00022475"/>
    </source>
</evidence>
<comment type="similarity">
    <text evidence="6">Belongs to the exbB/tolQ family.</text>
</comment>
<accession>A0A344TKH7</accession>
<dbReference type="GO" id="GO:0017038">
    <property type="term" value="P:protein import"/>
    <property type="evidence" value="ECO:0007669"/>
    <property type="project" value="TreeGrafter"/>
</dbReference>
<feature type="transmembrane region" description="Helical" evidence="7">
    <location>
        <begin position="131"/>
        <end position="160"/>
    </location>
</feature>
<dbReference type="InterPro" id="IPR002898">
    <property type="entry name" value="MotA_ExbB_proton_chnl"/>
</dbReference>
<proteinExistence type="inferred from homology"/>
<protein>
    <submittedName>
        <fullName evidence="9">MotA/TolQ/ExbB proton channel family protein</fullName>
    </submittedName>
</protein>
<evidence type="ECO:0000313" key="9">
    <source>
        <dbReference type="EMBL" id="AXE19148.1"/>
    </source>
</evidence>
<evidence type="ECO:0000259" key="8">
    <source>
        <dbReference type="Pfam" id="PF01618"/>
    </source>
</evidence>
<dbReference type="PANTHER" id="PTHR30625:SF17">
    <property type="entry name" value="TOLQ-RELATED"/>
    <property type="match status" value="1"/>
</dbReference>
<feature type="domain" description="MotA/TolQ/ExbB proton channel" evidence="8">
    <location>
        <begin position="92"/>
        <end position="211"/>
    </location>
</feature>
<evidence type="ECO:0000256" key="1">
    <source>
        <dbReference type="ARBA" id="ARBA00004651"/>
    </source>
</evidence>
<keyword evidence="10" id="KW-1185">Reference proteome</keyword>
<comment type="subcellular location">
    <subcellularLocation>
        <location evidence="1">Cell membrane</location>
        <topology evidence="1">Multi-pass membrane protein</topology>
    </subcellularLocation>
    <subcellularLocation>
        <location evidence="6">Membrane</location>
        <topology evidence="6">Multi-pass membrane protein</topology>
    </subcellularLocation>
</comment>
<evidence type="ECO:0000256" key="4">
    <source>
        <dbReference type="ARBA" id="ARBA00022989"/>
    </source>
</evidence>
<name>A0A344TKH7_9BACT</name>
<evidence type="ECO:0000256" key="7">
    <source>
        <dbReference type="SAM" id="Phobius"/>
    </source>
</evidence>
<feature type="transmembrane region" description="Helical" evidence="7">
    <location>
        <begin position="32"/>
        <end position="51"/>
    </location>
</feature>
<evidence type="ECO:0000256" key="6">
    <source>
        <dbReference type="RuleBase" id="RU004057"/>
    </source>
</evidence>
<dbReference type="EMBL" id="CP030850">
    <property type="protein sequence ID" value="AXE19148.1"/>
    <property type="molecule type" value="Genomic_DNA"/>
</dbReference>
<feature type="transmembrane region" description="Helical" evidence="7">
    <location>
        <begin position="180"/>
        <end position="199"/>
    </location>
</feature>